<protein>
    <submittedName>
        <fullName evidence="1">Uncharacterized protein</fullName>
    </submittedName>
</protein>
<sequence>MSDLPACRLELAKSFTHTSVDYVTPLYVTLGRKRGVRSHKAYIYYLVVRAVHLKLKSDLSLGLFSRSAKRIDKDAEASLEAILTTKTYRSTSSHALPVLADVEPVDLDVERRCRIEEELIVKTPGEIKVFGKGVTGEMYRVWQKR</sequence>
<evidence type="ECO:0000313" key="2">
    <source>
        <dbReference type="Proteomes" id="UP000299102"/>
    </source>
</evidence>
<accession>A0A4C1Z3R8</accession>
<dbReference type="OrthoDB" id="10586014at2759"/>
<keyword evidence="2" id="KW-1185">Reference proteome</keyword>
<dbReference type="EMBL" id="BGZK01001620">
    <property type="protein sequence ID" value="GBP83421.1"/>
    <property type="molecule type" value="Genomic_DNA"/>
</dbReference>
<gene>
    <name evidence="1" type="ORF">EVAR_62435_1</name>
</gene>
<evidence type="ECO:0000313" key="1">
    <source>
        <dbReference type="EMBL" id="GBP83421.1"/>
    </source>
</evidence>
<reference evidence="1 2" key="1">
    <citation type="journal article" date="2019" name="Commun. Biol.">
        <title>The bagworm genome reveals a unique fibroin gene that provides high tensile strength.</title>
        <authorList>
            <person name="Kono N."/>
            <person name="Nakamura H."/>
            <person name="Ohtoshi R."/>
            <person name="Tomita M."/>
            <person name="Numata K."/>
            <person name="Arakawa K."/>
        </authorList>
    </citation>
    <scope>NUCLEOTIDE SEQUENCE [LARGE SCALE GENOMIC DNA]</scope>
</reference>
<name>A0A4C1Z3R8_EUMVA</name>
<dbReference type="AlphaFoldDB" id="A0A4C1Z3R8"/>
<dbReference type="Proteomes" id="UP000299102">
    <property type="component" value="Unassembled WGS sequence"/>
</dbReference>
<proteinExistence type="predicted"/>
<comment type="caution">
    <text evidence="1">The sequence shown here is derived from an EMBL/GenBank/DDBJ whole genome shotgun (WGS) entry which is preliminary data.</text>
</comment>
<organism evidence="1 2">
    <name type="scientific">Eumeta variegata</name>
    <name type="common">Bagworm moth</name>
    <name type="synonym">Eumeta japonica</name>
    <dbReference type="NCBI Taxonomy" id="151549"/>
    <lineage>
        <taxon>Eukaryota</taxon>
        <taxon>Metazoa</taxon>
        <taxon>Ecdysozoa</taxon>
        <taxon>Arthropoda</taxon>
        <taxon>Hexapoda</taxon>
        <taxon>Insecta</taxon>
        <taxon>Pterygota</taxon>
        <taxon>Neoptera</taxon>
        <taxon>Endopterygota</taxon>
        <taxon>Lepidoptera</taxon>
        <taxon>Glossata</taxon>
        <taxon>Ditrysia</taxon>
        <taxon>Tineoidea</taxon>
        <taxon>Psychidae</taxon>
        <taxon>Oiketicinae</taxon>
        <taxon>Eumeta</taxon>
    </lineage>
</organism>